<name>A0A813IA76_POLGL</name>
<dbReference type="Proteomes" id="UP000626109">
    <property type="component" value="Unassembled WGS sequence"/>
</dbReference>
<sequence>MAYFQSTRRVVLLSSYIIWRGLCFLDAFCAYGSNGAPTHPIVLLSSYIIWRGLCFLDALCAYGSNGAPTHPRSEGGWDGLLVGEEGVRVSLDIITRQEASKQKRAQGGEGDPAWQGQNQQAMMMQRKPDGMQQAVGGYPKSAADQARAQQKSSFSFNPAAKAFSLNPQAGEFTPSHSGSGGTPVAKAPAHSPSFNVYKKGPETQRKGLTEILEPFFLRARGSTPDSAAPDWPDAKGPSYHEVLGQPNPSSRPLMAPQGCGGQGHMQTMGGGWQPQGQQMMQQVQQPGQQPQQGHQVQQQQGPGDQQGPPMAGM</sequence>
<evidence type="ECO:0000313" key="2">
    <source>
        <dbReference type="EMBL" id="CAE8647276.1"/>
    </source>
</evidence>
<reference evidence="2" key="1">
    <citation type="submission" date="2021-02" db="EMBL/GenBank/DDBJ databases">
        <authorList>
            <person name="Dougan E. K."/>
            <person name="Rhodes N."/>
            <person name="Thang M."/>
            <person name="Chan C."/>
        </authorList>
    </citation>
    <scope>NUCLEOTIDE SEQUENCE</scope>
</reference>
<feature type="compositionally biased region" description="Gly residues" evidence="1">
    <location>
        <begin position="258"/>
        <end position="273"/>
    </location>
</feature>
<feature type="non-terminal residue" evidence="2">
    <location>
        <position position="313"/>
    </location>
</feature>
<feature type="region of interest" description="Disordered" evidence="1">
    <location>
        <begin position="220"/>
        <end position="313"/>
    </location>
</feature>
<dbReference type="AlphaFoldDB" id="A0A813IA76"/>
<evidence type="ECO:0000313" key="3">
    <source>
        <dbReference type="Proteomes" id="UP000626109"/>
    </source>
</evidence>
<comment type="caution">
    <text evidence="2">The sequence shown here is derived from an EMBL/GenBank/DDBJ whole genome shotgun (WGS) entry which is preliminary data.</text>
</comment>
<feature type="compositionally biased region" description="Low complexity" evidence="1">
    <location>
        <begin position="274"/>
        <end position="313"/>
    </location>
</feature>
<feature type="region of interest" description="Disordered" evidence="1">
    <location>
        <begin position="167"/>
        <end position="202"/>
    </location>
</feature>
<evidence type="ECO:0000256" key="1">
    <source>
        <dbReference type="SAM" id="MobiDB-lite"/>
    </source>
</evidence>
<proteinExistence type="predicted"/>
<gene>
    <name evidence="2" type="ORF">PGLA2088_LOCUS5537</name>
</gene>
<organism evidence="2 3">
    <name type="scientific">Polarella glacialis</name>
    <name type="common">Dinoflagellate</name>
    <dbReference type="NCBI Taxonomy" id="89957"/>
    <lineage>
        <taxon>Eukaryota</taxon>
        <taxon>Sar</taxon>
        <taxon>Alveolata</taxon>
        <taxon>Dinophyceae</taxon>
        <taxon>Suessiales</taxon>
        <taxon>Suessiaceae</taxon>
        <taxon>Polarella</taxon>
    </lineage>
</organism>
<dbReference type="EMBL" id="CAJNNW010005293">
    <property type="protein sequence ID" value="CAE8647276.1"/>
    <property type="molecule type" value="Genomic_DNA"/>
</dbReference>
<protein>
    <submittedName>
        <fullName evidence="2">Uncharacterized protein</fullName>
    </submittedName>
</protein>
<accession>A0A813IA76</accession>